<sequence length="146" mass="16457">MLRKIIPERDSDLEPLKDPGQVTGFSSPAGDYIQERLHIIQRLVKDPTNTYYFEMENNDMIQVGINKGALLVVDRSIKPRNGSIIVGHYEGEWLTRMLVSNQYLSKGPMDRKPIKIEENGILVFGVVTWACNPLVGEGSSDIIKLD</sequence>
<evidence type="ECO:0000256" key="1">
    <source>
        <dbReference type="SAM" id="MobiDB-lite"/>
    </source>
</evidence>
<keyword evidence="4" id="KW-1185">Reference proteome</keyword>
<feature type="region of interest" description="Disordered" evidence="1">
    <location>
        <begin position="9"/>
        <end position="28"/>
    </location>
</feature>
<reference evidence="3 4" key="1">
    <citation type="journal article" date="1992" name="Int. J. Syst. Bacteriol.">
        <title>Sphingobacterium antarcticus sp. nov. a Psychrotrophic Bacterium from the Soils of Schirmacher Oasis, Antarctica.</title>
        <authorList>
            <person name="Shivaji S."/>
            <person name="Ray M.K."/>
            <person name="Rao N.S."/>
            <person name="Saiserr L."/>
            <person name="Jagannadham M.V."/>
            <person name="Kumar G.S."/>
            <person name="Reddy G."/>
            <person name="Bhargava P.M."/>
        </authorList>
    </citation>
    <scope>NUCLEOTIDE SEQUENCE [LARGE SCALE GENOMIC DNA]</scope>
    <source>
        <strain evidence="3 4">4BY</strain>
    </source>
</reference>
<dbReference type="EMBL" id="JNFF01000019">
    <property type="protein sequence ID" value="KEQ31202.1"/>
    <property type="molecule type" value="Genomic_DNA"/>
</dbReference>
<dbReference type="RefSeq" id="WP_051759592.1">
    <property type="nucleotide sequence ID" value="NZ_JNFF01000019.1"/>
</dbReference>
<gene>
    <name evidence="3" type="ORF">N180_02840</name>
</gene>
<dbReference type="InterPro" id="IPR036286">
    <property type="entry name" value="LexA/Signal_pep-like_sf"/>
</dbReference>
<dbReference type="Gene3D" id="2.10.109.10">
    <property type="entry name" value="Umud Fragment, subunit A"/>
    <property type="match status" value="1"/>
</dbReference>
<dbReference type="SUPFAM" id="SSF51306">
    <property type="entry name" value="LexA/Signal peptidase"/>
    <property type="match status" value="1"/>
</dbReference>
<proteinExistence type="predicted"/>
<dbReference type="InterPro" id="IPR015927">
    <property type="entry name" value="Peptidase_S24_S26A/B/C"/>
</dbReference>
<organism evidence="3 4">
    <name type="scientific">Pedobacter antarcticus 4BY</name>
    <dbReference type="NCBI Taxonomy" id="1358423"/>
    <lineage>
        <taxon>Bacteria</taxon>
        <taxon>Pseudomonadati</taxon>
        <taxon>Bacteroidota</taxon>
        <taxon>Sphingobacteriia</taxon>
        <taxon>Sphingobacteriales</taxon>
        <taxon>Sphingobacteriaceae</taxon>
        <taxon>Pedobacter</taxon>
    </lineage>
</organism>
<feature type="domain" description="Peptidase S24/S26A/S26B/S26C" evidence="2">
    <location>
        <begin position="24"/>
        <end position="99"/>
    </location>
</feature>
<comment type="caution">
    <text evidence="3">The sequence shown here is derived from an EMBL/GenBank/DDBJ whole genome shotgun (WGS) entry which is preliminary data.</text>
</comment>
<accession>A0A081PKH9</accession>
<evidence type="ECO:0000313" key="3">
    <source>
        <dbReference type="EMBL" id="KEQ31202.1"/>
    </source>
</evidence>
<protein>
    <recommendedName>
        <fullName evidence="2">Peptidase S24/S26A/S26B/S26C domain-containing protein</fullName>
    </recommendedName>
</protein>
<dbReference type="OrthoDB" id="9787787at2"/>
<dbReference type="eggNOG" id="COG1974">
    <property type="taxonomic scope" value="Bacteria"/>
</dbReference>
<dbReference type="Pfam" id="PF00717">
    <property type="entry name" value="Peptidase_S24"/>
    <property type="match status" value="1"/>
</dbReference>
<evidence type="ECO:0000259" key="2">
    <source>
        <dbReference type="Pfam" id="PF00717"/>
    </source>
</evidence>
<dbReference type="AlphaFoldDB" id="A0A081PKH9"/>
<evidence type="ECO:0000313" key="4">
    <source>
        <dbReference type="Proteomes" id="UP000028007"/>
    </source>
</evidence>
<name>A0A081PKH9_9SPHI</name>
<dbReference type="Proteomes" id="UP000028007">
    <property type="component" value="Unassembled WGS sequence"/>
</dbReference>